<dbReference type="AlphaFoldDB" id="A0A1U7JD46"/>
<feature type="transmembrane region" description="Helical" evidence="3">
    <location>
        <begin position="109"/>
        <end position="135"/>
    </location>
</feature>
<evidence type="ECO:0000256" key="2">
    <source>
        <dbReference type="RuleBase" id="RU003750"/>
    </source>
</evidence>
<protein>
    <recommendedName>
        <fullName evidence="6">Phosphatidylglycerophosphate synthase</fullName>
    </recommendedName>
</protein>
<dbReference type="InterPro" id="IPR043130">
    <property type="entry name" value="CDP-OH_PTrfase_TM_dom"/>
</dbReference>
<feature type="transmembrane region" description="Helical" evidence="3">
    <location>
        <begin position="173"/>
        <end position="195"/>
    </location>
</feature>
<dbReference type="STRING" id="197461.A3843_18365"/>
<evidence type="ECO:0000313" key="5">
    <source>
        <dbReference type="Proteomes" id="UP000185783"/>
    </source>
</evidence>
<keyword evidence="5" id="KW-1185">Reference proteome</keyword>
<dbReference type="RefSeq" id="WP_028482650.1">
    <property type="nucleotide sequence ID" value="NZ_LVVZ01000041.1"/>
</dbReference>
<keyword evidence="3" id="KW-0812">Transmembrane</keyword>
<name>A0A1U7JD46_9HYPH</name>
<feature type="transmembrane region" description="Helical" evidence="3">
    <location>
        <begin position="33"/>
        <end position="59"/>
    </location>
</feature>
<keyword evidence="3" id="KW-1133">Transmembrane helix</keyword>
<feature type="transmembrane region" description="Helical" evidence="3">
    <location>
        <begin position="147"/>
        <end position="167"/>
    </location>
</feature>
<dbReference type="InterPro" id="IPR000462">
    <property type="entry name" value="CDP-OH_P_trans"/>
</dbReference>
<sequence length="205" mass="21488">MLDATARRYIDPPLNRAGQALADLGISANTVSVVGLLFGACAALCIGVGLFELALVAILANRLADGLDGAVARATEKTDLGGFLDIVFDFIFYGAVPFAFVVYDPAGNAVAGAVLLLSFYLNGATFLAFATLAAKQGMNTQAQGIKSFYYLGGLAEGTETIAVFIAFCLFPGAFVYLAWGFAIICFISAAARIFMVKALLENKQP</sequence>
<evidence type="ECO:0008006" key="6">
    <source>
        <dbReference type="Google" id="ProtNLM"/>
    </source>
</evidence>
<proteinExistence type="inferred from homology"/>
<reference evidence="4 5" key="1">
    <citation type="submission" date="2016-03" db="EMBL/GenBank/DDBJ databases">
        <title>Genome sequence of Nesiotobacter sp. nov., a moderately halophilic alphaproteobacterium isolated from the Yellow Sea, China.</title>
        <authorList>
            <person name="Zhang G."/>
            <person name="Zhang R."/>
        </authorList>
    </citation>
    <scope>NUCLEOTIDE SEQUENCE [LARGE SCALE GENOMIC DNA]</scope>
    <source>
        <strain evidence="4 5">WB1-6</strain>
    </source>
</reference>
<dbReference type="Proteomes" id="UP000185783">
    <property type="component" value="Unassembled WGS sequence"/>
</dbReference>
<dbReference type="InterPro" id="IPR048254">
    <property type="entry name" value="CDP_ALCOHOL_P_TRANSF_CS"/>
</dbReference>
<dbReference type="PROSITE" id="PS00379">
    <property type="entry name" value="CDP_ALCOHOL_P_TRANSF"/>
    <property type="match status" value="1"/>
</dbReference>
<comment type="similarity">
    <text evidence="2">Belongs to the CDP-alcohol phosphatidyltransferase class-I family.</text>
</comment>
<comment type="caution">
    <text evidence="4">The sequence shown here is derived from an EMBL/GenBank/DDBJ whole genome shotgun (WGS) entry which is preliminary data.</text>
</comment>
<keyword evidence="1 2" id="KW-0808">Transferase</keyword>
<organism evidence="4 5">
    <name type="scientific">Pseudovibrio exalbescens</name>
    <dbReference type="NCBI Taxonomy" id="197461"/>
    <lineage>
        <taxon>Bacteria</taxon>
        <taxon>Pseudomonadati</taxon>
        <taxon>Pseudomonadota</taxon>
        <taxon>Alphaproteobacteria</taxon>
        <taxon>Hyphomicrobiales</taxon>
        <taxon>Stappiaceae</taxon>
        <taxon>Pseudovibrio</taxon>
    </lineage>
</organism>
<evidence type="ECO:0000256" key="1">
    <source>
        <dbReference type="ARBA" id="ARBA00022679"/>
    </source>
</evidence>
<dbReference type="GO" id="GO:0016780">
    <property type="term" value="F:phosphotransferase activity, for other substituted phosphate groups"/>
    <property type="evidence" value="ECO:0007669"/>
    <property type="project" value="InterPro"/>
</dbReference>
<keyword evidence="3" id="KW-0472">Membrane</keyword>
<dbReference type="GO" id="GO:0016020">
    <property type="term" value="C:membrane"/>
    <property type="evidence" value="ECO:0007669"/>
    <property type="project" value="InterPro"/>
</dbReference>
<feature type="transmembrane region" description="Helical" evidence="3">
    <location>
        <begin position="80"/>
        <end position="103"/>
    </location>
</feature>
<dbReference type="Pfam" id="PF01066">
    <property type="entry name" value="CDP-OH_P_transf"/>
    <property type="match status" value="1"/>
</dbReference>
<accession>A0A1U7JD46</accession>
<evidence type="ECO:0000256" key="3">
    <source>
        <dbReference type="SAM" id="Phobius"/>
    </source>
</evidence>
<dbReference type="GO" id="GO:0008654">
    <property type="term" value="P:phospholipid biosynthetic process"/>
    <property type="evidence" value="ECO:0007669"/>
    <property type="project" value="InterPro"/>
</dbReference>
<gene>
    <name evidence="4" type="ORF">A3843_18365</name>
</gene>
<evidence type="ECO:0000313" key="4">
    <source>
        <dbReference type="EMBL" id="OKL42614.1"/>
    </source>
</evidence>
<dbReference type="EMBL" id="LVVZ01000041">
    <property type="protein sequence ID" value="OKL42614.1"/>
    <property type="molecule type" value="Genomic_DNA"/>
</dbReference>
<dbReference type="Gene3D" id="1.20.120.1760">
    <property type="match status" value="1"/>
</dbReference>